<dbReference type="eggNOG" id="COG1569">
    <property type="taxonomic scope" value="Bacteria"/>
</dbReference>
<evidence type="ECO:0000259" key="2">
    <source>
        <dbReference type="Pfam" id="PF26343"/>
    </source>
</evidence>
<gene>
    <name evidence="3" type="ordered locus">cce_4868</name>
</gene>
<feature type="domain" description="VapC50 C-terminal" evidence="2">
    <location>
        <begin position="128"/>
        <end position="181"/>
    </location>
</feature>
<reference evidence="3 4" key="1">
    <citation type="journal article" date="2008" name="Proc. Natl. Acad. Sci. U.S.A.">
        <title>The genome of Cyanothece 51142, a unicellular diazotrophic cyanobacterium important in the marine nitrogen cycle.</title>
        <authorList>
            <person name="Welsh E.A."/>
            <person name="Liberton M."/>
            <person name="Stoeckel J."/>
            <person name="Loh T."/>
            <person name="Elvitigala T."/>
            <person name="Wang C."/>
            <person name="Wollam A."/>
            <person name="Fulton R.S."/>
            <person name="Clifton S.W."/>
            <person name="Jacobs J.M."/>
            <person name="Aurora R."/>
            <person name="Ghosh B.K."/>
            <person name="Sherman L.A."/>
            <person name="Smith R.D."/>
            <person name="Wilson R.K."/>
            <person name="Pakrasi H.B."/>
        </authorList>
    </citation>
    <scope>NUCLEOTIDE SEQUENCE [LARGE SCALE GENOMIC DNA]</scope>
    <source>
        <strain evidence="4">ATCC 51142 / BH68</strain>
    </source>
</reference>
<feature type="domain" description="PIN" evidence="1">
    <location>
        <begin position="6"/>
        <end position="110"/>
    </location>
</feature>
<dbReference type="Pfam" id="PF13470">
    <property type="entry name" value="PIN_3"/>
    <property type="match status" value="1"/>
</dbReference>
<evidence type="ECO:0000259" key="1">
    <source>
        <dbReference type="Pfam" id="PF13470"/>
    </source>
</evidence>
<dbReference type="InterPro" id="IPR002716">
    <property type="entry name" value="PIN_dom"/>
</dbReference>
<dbReference type="Pfam" id="PF26343">
    <property type="entry name" value="VapC50_C"/>
    <property type="match status" value="1"/>
</dbReference>
<dbReference type="InterPro" id="IPR029060">
    <property type="entry name" value="PIN-like_dom_sf"/>
</dbReference>
<keyword evidence="4" id="KW-1185">Reference proteome</keyword>
<name>B1X254_CROS5</name>
<organism evidence="3 4">
    <name type="scientific">Crocosphaera subtropica (strain ATCC 51142 / BH68)</name>
    <name type="common">Cyanothece sp. (strain ATCC 51142)</name>
    <dbReference type="NCBI Taxonomy" id="43989"/>
    <lineage>
        <taxon>Bacteria</taxon>
        <taxon>Bacillati</taxon>
        <taxon>Cyanobacteriota</taxon>
        <taxon>Cyanophyceae</taxon>
        <taxon>Oscillatoriophycideae</taxon>
        <taxon>Chroococcales</taxon>
        <taxon>Aphanothecaceae</taxon>
        <taxon>Crocosphaera</taxon>
        <taxon>Crocosphaera subtropica</taxon>
    </lineage>
</organism>
<dbReference type="EMBL" id="CP000807">
    <property type="protein sequence ID" value="ACB54215.1"/>
    <property type="molecule type" value="Genomic_DNA"/>
</dbReference>
<dbReference type="STRING" id="43989.cce_4868"/>
<dbReference type="AlphaFoldDB" id="B1X254"/>
<dbReference type="InterPro" id="IPR058652">
    <property type="entry name" value="VapC50_C"/>
</dbReference>
<dbReference type="OrthoDB" id="211933at2"/>
<evidence type="ECO:0000313" key="4">
    <source>
        <dbReference type="Proteomes" id="UP000001203"/>
    </source>
</evidence>
<dbReference type="KEGG" id="cyt:cce_4868"/>
<dbReference type="SUPFAM" id="SSF88723">
    <property type="entry name" value="PIN domain-like"/>
    <property type="match status" value="1"/>
</dbReference>
<sequence length="185" mass="21106">MIIATLDANVLYSAALRDFLLRIASQKVFSPRWTLEIHDEWVRSLLRDRAELSKNRILRTRDLMFRAMPDALVTGHEWLIPNLTLPDPNDRHVLAAAIQSRSDFLVTFNLSDFPKSLLTPYGIDPVDPDTFILELLSQNEDGVLEALIRLQLSLKNPPRTLKEVILHLETCGLPRTSSALRSRIL</sequence>
<dbReference type="HOGENOM" id="CLU_096418_0_1_3"/>
<dbReference type="Proteomes" id="UP000001203">
    <property type="component" value="Chromosome linear"/>
</dbReference>
<proteinExistence type="predicted"/>
<protein>
    <submittedName>
        <fullName evidence="3">Uncharacterized protein</fullName>
    </submittedName>
</protein>
<evidence type="ECO:0000313" key="3">
    <source>
        <dbReference type="EMBL" id="ACB54215.1"/>
    </source>
</evidence>
<accession>B1X254</accession>